<dbReference type="AlphaFoldDB" id="A0AAN5I2D9"/>
<gene>
    <name evidence="1" type="ORF">PMAYCL1PPCAC_19647</name>
</gene>
<comment type="caution">
    <text evidence="1">The sequence shown here is derived from an EMBL/GenBank/DDBJ whole genome shotgun (WGS) entry which is preliminary data.</text>
</comment>
<sequence>QTPDAPCSDDCGYCGGVRVVAQRSCPTPGKCSGVSQRYEECGAKMCHFTRGKSVRTCCAGYIKGLLDNGKFECVSQ</sequence>
<organism evidence="1 2">
    <name type="scientific">Pristionchus mayeri</name>
    <dbReference type="NCBI Taxonomy" id="1317129"/>
    <lineage>
        <taxon>Eukaryota</taxon>
        <taxon>Metazoa</taxon>
        <taxon>Ecdysozoa</taxon>
        <taxon>Nematoda</taxon>
        <taxon>Chromadorea</taxon>
        <taxon>Rhabditida</taxon>
        <taxon>Rhabditina</taxon>
        <taxon>Diplogasteromorpha</taxon>
        <taxon>Diplogasteroidea</taxon>
        <taxon>Neodiplogasteridae</taxon>
        <taxon>Pristionchus</taxon>
    </lineage>
</organism>
<feature type="non-terminal residue" evidence="1">
    <location>
        <position position="1"/>
    </location>
</feature>
<dbReference type="EMBL" id="BTRK01000004">
    <property type="protein sequence ID" value="GMR49452.1"/>
    <property type="molecule type" value="Genomic_DNA"/>
</dbReference>
<accession>A0AAN5I2D9</accession>
<evidence type="ECO:0000313" key="2">
    <source>
        <dbReference type="Proteomes" id="UP001328107"/>
    </source>
</evidence>
<protein>
    <submittedName>
        <fullName evidence="1">Uncharacterized protein</fullName>
    </submittedName>
</protein>
<evidence type="ECO:0000313" key="1">
    <source>
        <dbReference type="EMBL" id="GMR49452.1"/>
    </source>
</evidence>
<name>A0AAN5I2D9_9BILA</name>
<dbReference type="Proteomes" id="UP001328107">
    <property type="component" value="Unassembled WGS sequence"/>
</dbReference>
<reference evidence="2" key="1">
    <citation type="submission" date="2022-10" db="EMBL/GenBank/DDBJ databases">
        <title>Genome assembly of Pristionchus species.</title>
        <authorList>
            <person name="Yoshida K."/>
            <person name="Sommer R.J."/>
        </authorList>
    </citation>
    <scope>NUCLEOTIDE SEQUENCE [LARGE SCALE GENOMIC DNA]</scope>
    <source>
        <strain evidence="2">RS5460</strain>
    </source>
</reference>
<keyword evidence="2" id="KW-1185">Reference proteome</keyword>
<proteinExistence type="predicted"/>
<feature type="non-terminal residue" evidence="1">
    <location>
        <position position="76"/>
    </location>
</feature>